<keyword evidence="1" id="KW-1133">Transmembrane helix</keyword>
<evidence type="ECO:0000313" key="2">
    <source>
        <dbReference type="EMBL" id="NEZ74236.1"/>
    </source>
</evidence>
<comment type="caution">
    <text evidence="2">The sequence shown here is derived from an EMBL/GenBank/DDBJ whole genome shotgun (WGS) entry which is preliminary data.</text>
</comment>
<protein>
    <submittedName>
        <fullName evidence="2">Uncharacterized protein</fullName>
    </submittedName>
</protein>
<evidence type="ECO:0000256" key="1">
    <source>
        <dbReference type="SAM" id="Phobius"/>
    </source>
</evidence>
<dbReference type="AlphaFoldDB" id="A0A6G4CKU2"/>
<keyword evidence="1" id="KW-0472">Membrane</keyword>
<keyword evidence="1" id="KW-0812">Transmembrane</keyword>
<gene>
    <name evidence="2" type="ORF">EXM56_02510</name>
</gene>
<feature type="transmembrane region" description="Helical" evidence="1">
    <location>
        <begin position="14"/>
        <end position="37"/>
    </location>
</feature>
<organism evidence="2">
    <name type="scientific">Clostridium botulinum</name>
    <dbReference type="NCBI Taxonomy" id="1491"/>
    <lineage>
        <taxon>Bacteria</taxon>
        <taxon>Bacillati</taxon>
        <taxon>Bacillota</taxon>
        <taxon>Clostridia</taxon>
        <taxon>Eubacteriales</taxon>
        <taxon>Clostridiaceae</taxon>
        <taxon>Clostridium</taxon>
    </lineage>
</organism>
<dbReference type="EMBL" id="SGKT01000004">
    <property type="protein sequence ID" value="NEZ74236.1"/>
    <property type="molecule type" value="Genomic_DNA"/>
</dbReference>
<accession>A0A6G4CKU2</accession>
<sequence length="193" mass="22381">MNNKRKDVLDMKKLTDLLASLFAIGFCVFIVMGISFIAKEVGLNPNFVLSLTILFSIPTISTFSWFIFCTIFKPKKGEKITAEQIFYKQKVYPLYLETRNCFRIALQNKMLTRKEILEFKSMLNKALVGELKKYGKCKFENDAHEIYTKLKSHHICEKDMVALKDYITPYAVASITYDAQIQTTQKPHLRVVK</sequence>
<proteinExistence type="predicted"/>
<feature type="transmembrane region" description="Helical" evidence="1">
    <location>
        <begin position="49"/>
        <end position="72"/>
    </location>
</feature>
<reference evidence="2" key="1">
    <citation type="submission" date="2019-02" db="EMBL/GenBank/DDBJ databases">
        <title>Genome sequencing of Clostridium botulinum clinical isolates.</title>
        <authorList>
            <person name="Brunt J."/>
            <person name="Van Vliet A.H.M."/>
            <person name="Stringer S.C."/>
            <person name="Grant K.A."/>
            <person name="Carter A.C."/>
            <person name="Peck M.W."/>
        </authorList>
    </citation>
    <scope>NUCLEOTIDE SEQUENCE</scope>
    <source>
        <strain evidence="2">H114400598</strain>
    </source>
</reference>
<name>A0A6G4CKU2_CLOBO</name>